<protein>
    <submittedName>
        <fullName evidence="8">Rieske (2Fe-2S) protein</fullName>
    </submittedName>
</protein>
<dbReference type="GO" id="GO:0004497">
    <property type="term" value="F:monooxygenase activity"/>
    <property type="evidence" value="ECO:0007669"/>
    <property type="project" value="UniProtKB-ARBA"/>
</dbReference>
<keyword evidence="2" id="KW-0479">Metal-binding</keyword>
<evidence type="ECO:0000313" key="8">
    <source>
        <dbReference type="EMBL" id="OKH29131.1"/>
    </source>
</evidence>
<dbReference type="InterPro" id="IPR017941">
    <property type="entry name" value="Rieske_2Fe-2S"/>
</dbReference>
<dbReference type="EMBL" id="MRCC01000001">
    <property type="protein sequence ID" value="OKH29131.1"/>
    <property type="molecule type" value="Genomic_DNA"/>
</dbReference>
<dbReference type="GO" id="GO:0016705">
    <property type="term" value="F:oxidoreductase activity, acting on paired donors, with incorporation or reduction of molecular oxygen"/>
    <property type="evidence" value="ECO:0007669"/>
    <property type="project" value="UniProtKB-ARBA"/>
</dbReference>
<keyword evidence="9" id="KW-1185">Reference proteome</keyword>
<sequence length="122" mass="14054">MCYVTVATVDDIPPGTTKLVQVEGLPILIVNDRGQFYALQGLCGHQKLSLAKAMVWQGIIDCPWHHFQYDIRTGENVYPRCVYPLEALPHLHQQLERLRTYPVRIVEQHVQVKIEHEPLSNK</sequence>
<proteinExistence type="inferred from homology"/>
<dbReference type="Gene3D" id="2.102.10.10">
    <property type="entry name" value="Rieske [2Fe-2S] iron-sulphur domain"/>
    <property type="match status" value="1"/>
</dbReference>
<dbReference type="STRING" id="247279.NIES1031_00565"/>
<dbReference type="PROSITE" id="PS51296">
    <property type="entry name" value="RIESKE"/>
    <property type="match status" value="1"/>
</dbReference>
<reference evidence="8 9" key="1">
    <citation type="submission" date="2016-11" db="EMBL/GenBank/DDBJ databases">
        <title>Draft Genome Sequences of Nine Cyanobacterial Strains from Diverse Habitats.</title>
        <authorList>
            <person name="Zhu T."/>
            <person name="Hou S."/>
            <person name="Lu X."/>
            <person name="Hess W.R."/>
        </authorList>
    </citation>
    <scope>NUCLEOTIDE SEQUENCE [LARGE SCALE GENOMIC DNA]</scope>
    <source>
        <strain evidence="8 9">5.2 s.c.1</strain>
    </source>
</reference>
<gene>
    <name evidence="8" type="ORF">NIES1031_00565</name>
</gene>
<dbReference type="GO" id="GO:0051537">
    <property type="term" value="F:2 iron, 2 sulfur cluster binding"/>
    <property type="evidence" value="ECO:0007669"/>
    <property type="project" value="UniProtKB-KW"/>
</dbReference>
<evidence type="ECO:0000256" key="5">
    <source>
        <dbReference type="ARBA" id="ARBA00034078"/>
    </source>
</evidence>
<dbReference type="SUPFAM" id="SSF50022">
    <property type="entry name" value="ISP domain"/>
    <property type="match status" value="1"/>
</dbReference>
<comment type="cofactor">
    <cofactor evidence="5">
        <name>[2Fe-2S] cluster</name>
        <dbReference type="ChEBI" id="CHEBI:190135"/>
    </cofactor>
</comment>
<evidence type="ECO:0000259" key="7">
    <source>
        <dbReference type="PROSITE" id="PS51296"/>
    </source>
</evidence>
<dbReference type="PANTHER" id="PTHR21496">
    <property type="entry name" value="FERREDOXIN-RELATED"/>
    <property type="match status" value="1"/>
</dbReference>
<dbReference type="RefSeq" id="WP_073547622.1">
    <property type="nucleotide sequence ID" value="NZ_CAWMVK010000001.1"/>
</dbReference>
<comment type="caution">
    <text evidence="8">The sequence shown here is derived from an EMBL/GenBank/DDBJ whole genome shotgun (WGS) entry which is preliminary data.</text>
</comment>
<evidence type="ECO:0000256" key="2">
    <source>
        <dbReference type="ARBA" id="ARBA00022723"/>
    </source>
</evidence>
<feature type="domain" description="Rieske" evidence="7">
    <location>
        <begin position="4"/>
        <end position="112"/>
    </location>
</feature>
<evidence type="ECO:0000256" key="6">
    <source>
        <dbReference type="ARBA" id="ARBA00038001"/>
    </source>
</evidence>
<dbReference type="Pfam" id="PF00355">
    <property type="entry name" value="Rieske"/>
    <property type="match status" value="1"/>
</dbReference>
<dbReference type="GO" id="GO:0046872">
    <property type="term" value="F:metal ion binding"/>
    <property type="evidence" value="ECO:0007669"/>
    <property type="project" value="UniProtKB-KW"/>
</dbReference>
<name>A0A1U7HZS8_9CHRO</name>
<keyword evidence="1" id="KW-0001">2Fe-2S</keyword>
<dbReference type="InterPro" id="IPR036922">
    <property type="entry name" value="Rieske_2Fe-2S_sf"/>
</dbReference>
<dbReference type="PANTHER" id="PTHR21496:SF0">
    <property type="entry name" value="RIESKE DOMAIN-CONTAINING PROTEIN"/>
    <property type="match status" value="1"/>
</dbReference>
<evidence type="ECO:0000256" key="1">
    <source>
        <dbReference type="ARBA" id="ARBA00022714"/>
    </source>
</evidence>
<dbReference type="AlphaFoldDB" id="A0A1U7HZS8"/>
<evidence type="ECO:0000256" key="3">
    <source>
        <dbReference type="ARBA" id="ARBA00023004"/>
    </source>
</evidence>
<dbReference type="Proteomes" id="UP000185984">
    <property type="component" value="Unassembled WGS sequence"/>
</dbReference>
<keyword evidence="3" id="KW-0408">Iron</keyword>
<comment type="similarity">
    <text evidence="6">Belongs to the bacterial ring-hydroxylating dioxygenase ferredoxin component family.</text>
</comment>
<evidence type="ECO:0000256" key="4">
    <source>
        <dbReference type="ARBA" id="ARBA00023014"/>
    </source>
</evidence>
<accession>A0A1U7HZS8</accession>
<dbReference type="OrthoDB" id="9795104at2"/>
<evidence type="ECO:0000313" key="9">
    <source>
        <dbReference type="Proteomes" id="UP000185984"/>
    </source>
</evidence>
<organism evidence="8 9">
    <name type="scientific">Chroogloeocystis siderophila 5.2 s.c.1</name>
    <dbReference type="NCBI Taxonomy" id="247279"/>
    <lineage>
        <taxon>Bacteria</taxon>
        <taxon>Bacillati</taxon>
        <taxon>Cyanobacteriota</taxon>
        <taxon>Cyanophyceae</taxon>
        <taxon>Oscillatoriophycideae</taxon>
        <taxon>Chroococcales</taxon>
        <taxon>Chroococcaceae</taxon>
        <taxon>Chroogloeocystis</taxon>
    </lineage>
</organism>
<keyword evidence="4" id="KW-0411">Iron-sulfur</keyword>